<reference evidence="12 13" key="1">
    <citation type="submission" date="2019-06" db="EMBL/GenBank/DDBJ databases">
        <title>Draft genomes of female and male turbot (Scophthalmus maximus).</title>
        <authorList>
            <person name="Xu H."/>
            <person name="Xu X.-W."/>
            <person name="Shao C."/>
            <person name="Chen S."/>
        </authorList>
    </citation>
    <scope>NUCLEOTIDE SEQUENCE [LARGE SCALE GENOMIC DNA]</scope>
    <source>
        <strain evidence="12">Ysfricsl-2016a</strain>
        <tissue evidence="12">Blood</tissue>
    </source>
</reference>
<evidence type="ECO:0000256" key="1">
    <source>
        <dbReference type="ARBA" id="ARBA00004123"/>
    </source>
</evidence>
<keyword evidence="6" id="KW-0862">Zinc</keyword>
<comment type="subcellular location">
    <subcellularLocation>
        <location evidence="1">Nucleus</location>
    </subcellularLocation>
</comment>
<dbReference type="SMART" id="SM00343">
    <property type="entry name" value="ZnF_C2HC"/>
    <property type="match status" value="4"/>
</dbReference>
<evidence type="ECO:0000313" key="13">
    <source>
        <dbReference type="Proteomes" id="UP000438429"/>
    </source>
</evidence>
<evidence type="ECO:0000256" key="6">
    <source>
        <dbReference type="ARBA" id="ARBA00022833"/>
    </source>
</evidence>
<name>A0A6A4SYX2_SCOMX</name>
<dbReference type="GO" id="GO:0008270">
    <property type="term" value="F:zinc ion binding"/>
    <property type="evidence" value="ECO:0007669"/>
    <property type="project" value="UniProtKB-KW"/>
</dbReference>
<evidence type="ECO:0000256" key="10">
    <source>
        <dbReference type="SAM" id="MobiDB-lite"/>
    </source>
</evidence>
<keyword evidence="7" id="KW-0234">DNA repair</keyword>
<sequence length="367" mass="41112">MTRWARANNIHKHKPAEATPWSQLRAGARATAGRSGDPAVAQGGSQRDHLRRTLPSGSAVKKPNRKKKDYINEDVNGFLEHLHQSGRPLPRADDGGREWEQGLREEVEVALKKDQRREDRRIKRQTDKKSNMMCFNCRKPGHGLADCPEADRDEEMGRGICYRCGSTEHEIHKCRAKVDPALGEYPYAKCFICGQTGHLSRSCPDNPKGLYAQGGCCRVCGSVEHFQKDCPEHQAETNSVTVGWLSNNMSADHEEVHVPVKKAKPKQTKRCESLELVKRKVGVSPRNKPRQRRGEAVEMPTSVRKIHVSSQPDSTYFLRVDWRGRGLGLGFQLLVTDGQDAWRGQATLNSEQGNPGSPSLCFVFSVE</sequence>
<feature type="compositionally biased region" description="Low complexity" evidence="10">
    <location>
        <begin position="25"/>
        <end position="36"/>
    </location>
</feature>
<keyword evidence="2" id="KW-0479">Metal-binding</keyword>
<protein>
    <recommendedName>
        <fullName evidence="11">CCHC-type domain-containing protein</fullName>
    </recommendedName>
</protein>
<dbReference type="PANTHER" id="PTHR46242">
    <property type="entry name" value="ZINC FINGER CCHC DOMAIN-CONTAINING PROTEIN 9 ZCCHC9"/>
    <property type="match status" value="1"/>
</dbReference>
<dbReference type="Gene3D" id="4.10.60.10">
    <property type="entry name" value="Zinc finger, CCHC-type"/>
    <property type="match status" value="2"/>
</dbReference>
<feature type="domain" description="CCHC-type" evidence="11">
    <location>
        <begin position="189"/>
        <end position="205"/>
    </location>
</feature>
<evidence type="ECO:0000256" key="7">
    <source>
        <dbReference type="ARBA" id="ARBA00023204"/>
    </source>
</evidence>
<dbReference type="FunFam" id="4.10.60.10:FF:000091">
    <property type="entry name" value="Zinc finger CCHC-type-containing 9"/>
    <property type="match status" value="1"/>
</dbReference>
<gene>
    <name evidence="12" type="ORF">F2P81_009341</name>
</gene>
<dbReference type="EMBL" id="VEVO01000008">
    <property type="protein sequence ID" value="KAF0038857.1"/>
    <property type="molecule type" value="Genomic_DNA"/>
</dbReference>
<dbReference type="Proteomes" id="UP000438429">
    <property type="component" value="Unassembled WGS sequence"/>
</dbReference>
<dbReference type="PANTHER" id="PTHR46242:SF1">
    <property type="entry name" value="ZINC FINGER CCHC DOMAIN-CONTAINING PROTEIN 9"/>
    <property type="match status" value="1"/>
</dbReference>
<proteinExistence type="predicted"/>
<keyword evidence="3" id="KW-0677">Repeat</keyword>
<dbReference type="Pfam" id="PF00098">
    <property type="entry name" value="zf-CCHC"/>
    <property type="match status" value="2"/>
</dbReference>
<dbReference type="InterPro" id="IPR001878">
    <property type="entry name" value="Znf_CCHC"/>
</dbReference>
<dbReference type="GO" id="GO:0006310">
    <property type="term" value="P:DNA recombination"/>
    <property type="evidence" value="ECO:0007669"/>
    <property type="project" value="InterPro"/>
</dbReference>
<dbReference type="Gene3D" id="2.170.210.10">
    <property type="entry name" value="DNA double-strand break repair and VJ recombination XRCC4, N-terminal"/>
    <property type="match status" value="1"/>
</dbReference>
<comment type="caution">
    <text evidence="12">The sequence shown here is derived from an EMBL/GenBank/DDBJ whole genome shotgun (WGS) entry which is preliminary data.</text>
</comment>
<dbReference type="SUPFAM" id="SSF57756">
    <property type="entry name" value="Retrovirus zinc finger-like domains"/>
    <property type="match status" value="2"/>
</dbReference>
<dbReference type="GO" id="GO:0005730">
    <property type="term" value="C:nucleolus"/>
    <property type="evidence" value="ECO:0007669"/>
    <property type="project" value="TreeGrafter"/>
</dbReference>
<keyword evidence="8" id="KW-0539">Nucleus</keyword>
<keyword evidence="5 9" id="KW-0863">Zinc-finger</keyword>
<dbReference type="SUPFAM" id="SSF50809">
    <property type="entry name" value="XRCC4, N-terminal domain"/>
    <property type="match status" value="1"/>
</dbReference>
<evidence type="ECO:0000256" key="8">
    <source>
        <dbReference type="ARBA" id="ARBA00023242"/>
    </source>
</evidence>
<evidence type="ECO:0000259" key="11">
    <source>
        <dbReference type="PROSITE" id="PS50158"/>
    </source>
</evidence>
<dbReference type="GO" id="GO:0003677">
    <property type="term" value="F:DNA binding"/>
    <property type="evidence" value="ECO:0007669"/>
    <property type="project" value="InterPro"/>
</dbReference>
<dbReference type="InterPro" id="IPR042246">
    <property type="entry name" value="ZCCHC9"/>
</dbReference>
<dbReference type="InterPro" id="IPR009089">
    <property type="entry name" value="XRCC4_N_sf"/>
</dbReference>
<dbReference type="GO" id="GO:0006303">
    <property type="term" value="P:double-strand break repair via nonhomologous end joining"/>
    <property type="evidence" value="ECO:0007669"/>
    <property type="project" value="UniProtKB-ARBA"/>
</dbReference>
<evidence type="ECO:0000256" key="9">
    <source>
        <dbReference type="PROSITE-ProRule" id="PRU00047"/>
    </source>
</evidence>
<accession>A0A6A4SYX2</accession>
<evidence type="ECO:0000256" key="2">
    <source>
        <dbReference type="ARBA" id="ARBA00022723"/>
    </source>
</evidence>
<evidence type="ECO:0000256" key="4">
    <source>
        <dbReference type="ARBA" id="ARBA00022763"/>
    </source>
</evidence>
<keyword evidence="4" id="KW-0227">DNA damage</keyword>
<dbReference type="InterPro" id="IPR038051">
    <property type="entry name" value="XRCC4-like_N_sf"/>
</dbReference>
<dbReference type="PROSITE" id="PS50158">
    <property type="entry name" value="ZF_CCHC"/>
    <property type="match status" value="2"/>
</dbReference>
<evidence type="ECO:0000256" key="3">
    <source>
        <dbReference type="ARBA" id="ARBA00022737"/>
    </source>
</evidence>
<evidence type="ECO:0000256" key="5">
    <source>
        <dbReference type="ARBA" id="ARBA00022771"/>
    </source>
</evidence>
<evidence type="ECO:0000313" key="12">
    <source>
        <dbReference type="EMBL" id="KAF0038857.1"/>
    </source>
</evidence>
<feature type="domain" description="CCHC-type" evidence="11">
    <location>
        <begin position="134"/>
        <end position="149"/>
    </location>
</feature>
<feature type="region of interest" description="Disordered" evidence="10">
    <location>
        <begin position="1"/>
        <end position="68"/>
    </location>
</feature>
<dbReference type="AlphaFoldDB" id="A0A6A4SYX2"/>
<organism evidence="12 13">
    <name type="scientific">Scophthalmus maximus</name>
    <name type="common">Turbot</name>
    <name type="synonym">Psetta maxima</name>
    <dbReference type="NCBI Taxonomy" id="52904"/>
    <lineage>
        <taxon>Eukaryota</taxon>
        <taxon>Metazoa</taxon>
        <taxon>Chordata</taxon>
        <taxon>Craniata</taxon>
        <taxon>Vertebrata</taxon>
        <taxon>Euteleostomi</taxon>
        <taxon>Actinopterygii</taxon>
        <taxon>Neopterygii</taxon>
        <taxon>Teleostei</taxon>
        <taxon>Neoteleostei</taxon>
        <taxon>Acanthomorphata</taxon>
        <taxon>Carangaria</taxon>
        <taxon>Pleuronectiformes</taxon>
        <taxon>Pleuronectoidei</taxon>
        <taxon>Scophthalmidae</taxon>
        <taxon>Scophthalmus</taxon>
    </lineage>
</organism>
<dbReference type="InterPro" id="IPR036875">
    <property type="entry name" value="Znf_CCHC_sf"/>
</dbReference>